<keyword evidence="4" id="KW-1185">Reference proteome</keyword>
<evidence type="ECO:0000313" key="4">
    <source>
        <dbReference type="Proteomes" id="UP000054477"/>
    </source>
</evidence>
<dbReference type="PANTHER" id="PTHR10039:SF16">
    <property type="entry name" value="GPI INOSITOL-DEACYLASE"/>
    <property type="match status" value="1"/>
</dbReference>
<dbReference type="Gene3D" id="3.40.50.300">
    <property type="entry name" value="P-loop containing nucleotide triphosphate hydrolases"/>
    <property type="match status" value="1"/>
</dbReference>
<reference evidence="4" key="2">
    <citation type="submission" date="2015-01" db="EMBL/GenBank/DDBJ databases">
        <title>Evolutionary Origins and Diversification of the Mycorrhizal Mutualists.</title>
        <authorList>
            <consortium name="DOE Joint Genome Institute"/>
            <consortium name="Mycorrhizal Genomics Consortium"/>
            <person name="Kohler A."/>
            <person name="Kuo A."/>
            <person name="Nagy L.G."/>
            <person name="Floudas D."/>
            <person name="Copeland A."/>
            <person name="Barry K.W."/>
            <person name="Cichocki N."/>
            <person name="Veneault-Fourrey C."/>
            <person name="LaButti K."/>
            <person name="Lindquist E.A."/>
            <person name="Lipzen A."/>
            <person name="Lundell T."/>
            <person name="Morin E."/>
            <person name="Murat C."/>
            <person name="Riley R."/>
            <person name="Ohm R."/>
            <person name="Sun H."/>
            <person name="Tunlid A."/>
            <person name="Henrissat B."/>
            <person name="Grigoriev I.V."/>
            <person name="Hibbett D.S."/>
            <person name="Martin F."/>
        </authorList>
    </citation>
    <scope>NUCLEOTIDE SEQUENCE [LARGE SCALE GENOMIC DNA]</scope>
    <source>
        <strain evidence="4">LaAM-08-1</strain>
    </source>
</reference>
<dbReference type="SUPFAM" id="SSF52540">
    <property type="entry name" value="P-loop containing nucleoside triphosphate hydrolases"/>
    <property type="match status" value="1"/>
</dbReference>
<dbReference type="STRING" id="1095629.A0A0C9XDL3"/>
<proteinExistence type="predicted"/>
<keyword evidence="1" id="KW-0677">Repeat</keyword>
<reference evidence="3 4" key="1">
    <citation type="submission" date="2014-04" db="EMBL/GenBank/DDBJ databases">
        <authorList>
            <consortium name="DOE Joint Genome Institute"/>
            <person name="Kuo A."/>
            <person name="Kohler A."/>
            <person name="Nagy L.G."/>
            <person name="Floudas D."/>
            <person name="Copeland A."/>
            <person name="Barry K.W."/>
            <person name="Cichocki N."/>
            <person name="Veneault-Fourrey C."/>
            <person name="LaButti K."/>
            <person name="Lindquist E.A."/>
            <person name="Lipzen A."/>
            <person name="Lundell T."/>
            <person name="Morin E."/>
            <person name="Murat C."/>
            <person name="Sun H."/>
            <person name="Tunlid A."/>
            <person name="Henrissat B."/>
            <person name="Grigoriev I.V."/>
            <person name="Hibbett D.S."/>
            <person name="Martin F."/>
            <person name="Nordberg H.P."/>
            <person name="Cantor M.N."/>
            <person name="Hua S.X."/>
        </authorList>
    </citation>
    <scope>NUCLEOTIDE SEQUENCE [LARGE SCALE GENOMIC DNA]</scope>
    <source>
        <strain evidence="3 4">LaAM-08-1</strain>
    </source>
</reference>
<accession>A0A0C9XDL3</accession>
<dbReference type="AlphaFoldDB" id="A0A0C9XDL3"/>
<dbReference type="CDD" id="cd21037">
    <property type="entry name" value="MLKL_NTD"/>
    <property type="match status" value="1"/>
</dbReference>
<dbReference type="Proteomes" id="UP000054477">
    <property type="component" value="Unassembled WGS sequence"/>
</dbReference>
<dbReference type="PANTHER" id="PTHR10039">
    <property type="entry name" value="AMELOGENIN"/>
    <property type="match status" value="1"/>
</dbReference>
<dbReference type="OrthoDB" id="3269932at2759"/>
<evidence type="ECO:0000256" key="1">
    <source>
        <dbReference type="ARBA" id="ARBA00022737"/>
    </source>
</evidence>
<dbReference type="PROSITE" id="PS50837">
    <property type="entry name" value="NACHT"/>
    <property type="match status" value="1"/>
</dbReference>
<dbReference type="InterPro" id="IPR027417">
    <property type="entry name" value="P-loop_NTPase"/>
</dbReference>
<protein>
    <recommendedName>
        <fullName evidence="2">NACHT domain-containing protein</fullName>
    </recommendedName>
</protein>
<dbReference type="InterPro" id="IPR056884">
    <property type="entry name" value="NPHP3-like_N"/>
</dbReference>
<dbReference type="HOGENOM" id="CLU_677163_0_0_1"/>
<dbReference type="InterPro" id="IPR007111">
    <property type="entry name" value="NACHT_NTPase"/>
</dbReference>
<evidence type="ECO:0000313" key="3">
    <source>
        <dbReference type="EMBL" id="KIJ94292.1"/>
    </source>
</evidence>
<evidence type="ECO:0000259" key="2">
    <source>
        <dbReference type="PROSITE" id="PS50837"/>
    </source>
</evidence>
<sequence length="407" mass="45538">MAFAIAKVIIEIKDAVGSNKDELVQSLEETANRLLAVERMVVSGVPKAAEEAMENLKRILGEQMKELKDLADKSLALRVLDNEAHGTKIRQIFQRVEGATKSFFVEMAISIQQTASQIHDETKRAALDRLHPSEKADHKTVLEEQGLKREACTDGTRVRILQDITKWANDRSLASPRVFWLTGQAGSGKTTIAYTIAKLFEKDADSNQHTVLGGNFLCSRQFQETQSQTRVLPTIAYQLARKCESYADALHVADKFDSVKFNVATQLRDLLVGPWQQSEGTRCLGPLLYLIVIDALDEIEGEGGSAFLGDLLHTIDKCDLRGLKFLVTSRSNPELVERCKTFTSEAICRLQDVPVEEARLDIRIYLKDKLKNLEGSPELAELERRADGLFIYAATAVKYLFPRRSIT</sequence>
<dbReference type="EMBL" id="KN838801">
    <property type="protein sequence ID" value="KIJ94292.1"/>
    <property type="molecule type" value="Genomic_DNA"/>
</dbReference>
<gene>
    <name evidence="3" type="ORF">K443DRAFT_12247</name>
</gene>
<dbReference type="InterPro" id="IPR059179">
    <property type="entry name" value="MLKL-like_MCAfunc"/>
</dbReference>
<dbReference type="Pfam" id="PF24883">
    <property type="entry name" value="NPHP3_N"/>
    <property type="match status" value="1"/>
</dbReference>
<feature type="domain" description="NACHT" evidence="2">
    <location>
        <begin position="177"/>
        <end position="332"/>
    </location>
</feature>
<name>A0A0C9XDL3_9AGAR</name>
<organism evidence="3 4">
    <name type="scientific">Laccaria amethystina LaAM-08-1</name>
    <dbReference type="NCBI Taxonomy" id="1095629"/>
    <lineage>
        <taxon>Eukaryota</taxon>
        <taxon>Fungi</taxon>
        <taxon>Dikarya</taxon>
        <taxon>Basidiomycota</taxon>
        <taxon>Agaricomycotina</taxon>
        <taxon>Agaricomycetes</taxon>
        <taxon>Agaricomycetidae</taxon>
        <taxon>Agaricales</taxon>
        <taxon>Agaricineae</taxon>
        <taxon>Hydnangiaceae</taxon>
        <taxon>Laccaria</taxon>
    </lineage>
</organism>
<feature type="non-terminal residue" evidence="3">
    <location>
        <position position="1"/>
    </location>
</feature>